<name>A0ABM7RRP6_9PSED</name>
<dbReference type="Proteomes" id="UP000218595">
    <property type="component" value="Chromosome"/>
</dbReference>
<dbReference type="RefSeq" id="WP_096511728.1">
    <property type="nucleotide sequence ID" value="NZ_AP017423.2"/>
</dbReference>
<reference evidence="1 2" key="1">
    <citation type="submission" date="2016-04" db="EMBL/GenBank/DDBJ databases">
        <title>Complete genome sequence of Pseudomonas sp. LAB-08 isolated from TCE contaminated aquifer soil.</title>
        <authorList>
            <person name="Dohra H."/>
            <person name="Suzuki K."/>
            <person name="Fatma A."/>
            <person name="Inuzuka Y."/>
            <person name="Honjo M."/>
            <person name="Tashiro Y."/>
            <person name="Futamata H."/>
        </authorList>
    </citation>
    <scope>NUCLEOTIDE SEQUENCE [LARGE SCALE GENOMIC DNA]</scope>
    <source>
        <strain evidence="1 2">LAB-08</strain>
    </source>
</reference>
<evidence type="ECO:0000313" key="2">
    <source>
        <dbReference type="Proteomes" id="UP000218595"/>
    </source>
</evidence>
<keyword evidence="2" id="KW-1185">Reference proteome</keyword>
<sequence length="786" mass="86414">MSGNSLADLLAWLKVKSRLQGWGMIYAFEKDKINRLIEQEYIRRFNMGNDIAPVKGDVPVVENIWKVSLSNWLLRSPQMSFENTGLNDSRARLSMAVMGGKTVSLNKVNDSWKANKIEEYDPLQGPKLFLELLLHQVIGNVSGDGLISLDLKKSDNFILESSDTLIQREIVGEYFKTLFTELPDEKRIYPLGRIRHGSNQLMNPTSFHLRTQSGADVVVNPQYKGCILVFIATATRKGDGFPGEGFKYLIPDDAGKDYSATLLFEPSAVSASVLIFEVAKLLGISAETDFKYSHNADGELLTATATSGKISLPAINTDVHVDLQDGSKILVNLDLNELIFPSFAPSALVIDVSQNKYTVQWSVATKTRCKLSSQGQVPYEKMIACSLKMSAEYELDDSAAGVSLRRTDLQVDTAAEFLDEKAHKQDKGTNQAEFWDTIKLYFILSTVKADILDKKLGDLLEEALKGLFKADFLVKDLIDEVIEMHVGQTVQGGETHAPWDIGYFGRINPTQTTFVINPTDLILGQDGTHQFATDPVVTGVKWAVEPLVKSADSPGTISESGLYHAPKANSFSGRFTRLRITASDPRTGYFSQALVTVVAKNLTINPRIQTCDRTNTVELRAGSLGNAPQKWSIKNPVAGSGTVSPISGQYGAYTYRPGSEVPDQTFLLEEIEVQVGTEPAQSVHVLVLQKQPAAFVEIVSTDPGKGQVQLQAVINGRVVPVVWRLPLGGPGTIDANGLYQAPANPVASFVLIYAVYENEFLGNFEGFRILPLPLDEFPELLEVLEQ</sequence>
<evidence type="ECO:0000313" key="1">
    <source>
        <dbReference type="EMBL" id="BCX68056.1"/>
    </source>
</evidence>
<organism evidence="1 2">
    <name type="scientific">Pseudomonas izuensis</name>
    <dbReference type="NCBI Taxonomy" id="2684212"/>
    <lineage>
        <taxon>Bacteria</taxon>
        <taxon>Pseudomonadati</taxon>
        <taxon>Pseudomonadota</taxon>
        <taxon>Gammaproteobacteria</taxon>
        <taxon>Pseudomonadales</taxon>
        <taxon>Pseudomonadaceae</taxon>
        <taxon>Pseudomonas</taxon>
    </lineage>
</organism>
<accession>A0ABM7RRP6</accession>
<proteinExistence type="predicted"/>
<dbReference type="EMBL" id="AP017423">
    <property type="protein sequence ID" value="BCX68056.1"/>
    <property type="molecule type" value="Genomic_DNA"/>
</dbReference>
<gene>
    <name evidence="1" type="ORF">LAB08_R26960</name>
</gene>
<protein>
    <submittedName>
        <fullName evidence="1">Uncharacterized protein</fullName>
    </submittedName>
</protein>